<sequence>MSSWTRSLHPAASGTKKRRYVLEFCGRPIKAVAIDIDGSYAPGLDLSDFGYEVLRRVEEEGVSVVVVTGRCESAALTIAERAGARGPAISCTGAVITEPGTRERVALNPLPENDLEVALALAEEMGLQPYVWDSAGIWTDREGPDTDYLGGCNFLTITPRPKPDRWDQPVKVMASASPEYLDAIAPEVVARSTMERCLPGFFEACIPGCSKWDALKIVLERIGVSPEETLGFGDSATDVEWLSQIGMPIAVENAAAPIQDLAVARIEHHETDAAARFLADLL</sequence>
<comment type="caution">
    <text evidence="1">The sequence shown here is derived from an EMBL/GenBank/DDBJ whole genome shotgun (WGS) entry which is preliminary data.</text>
</comment>
<dbReference type="Gene3D" id="3.30.1240.10">
    <property type="match status" value="1"/>
</dbReference>
<dbReference type="Pfam" id="PF08282">
    <property type="entry name" value="Hydrolase_3"/>
    <property type="match status" value="1"/>
</dbReference>
<gene>
    <name evidence="1" type="ORF">DD236_00295</name>
</gene>
<dbReference type="AlphaFoldDB" id="A0A2V1KD40"/>
<dbReference type="InterPro" id="IPR036412">
    <property type="entry name" value="HAD-like_sf"/>
</dbReference>
<evidence type="ECO:0008006" key="3">
    <source>
        <dbReference type="Google" id="ProtNLM"/>
    </source>
</evidence>
<dbReference type="GO" id="GO:0000287">
    <property type="term" value="F:magnesium ion binding"/>
    <property type="evidence" value="ECO:0007669"/>
    <property type="project" value="TreeGrafter"/>
</dbReference>
<organism evidence="1 2">
    <name type="scientific">Ancrocorticia populi</name>
    <dbReference type="NCBI Taxonomy" id="2175228"/>
    <lineage>
        <taxon>Bacteria</taxon>
        <taxon>Bacillati</taxon>
        <taxon>Actinomycetota</taxon>
        <taxon>Actinomycetes</taxon>
        <taxon>Actinomycetales</taxon>
        <taxon>Actinomycetaceae</taxon>
        <taxon>Ancrocorticia</taxon>
    </lineage>
</organism>
<dbReference type="GO" id="GO:0016791">
    <property type="term" value="F:phosphatase activity"/>
    <property type="evidence" value="ECO:0007669"/>
    <property type="project" value="TreeGrafter"/>
</dbReference>
<dbReference type="InterPro" id="IPR006379">
    <property type="entry name" value="HAD-SF_hydro_IIB"/>
</dbReference>
<dbReference type="GO" id="GO:0005829">
    <property type="term" value="C:cytosol"/>
    <property type="evidence" value="ECO:0007669"/>
    <property type="project" value="TreeGrafter"/>
</dbReference>
<proteinExistence type="predicted"/>
<evidence type="ECO:0000313" key="2">
    <source>
        <dbReference type="Proteomes" id="UP000245283"/>
    </source>
</evidence>
<dbReference type="NCBIfam" id="TIGR01484">
    <property type="entry name" value="HAD-SF-IIB"/>
    <property type="match status" value="1"/>
</dbReference>
<dbReference type="InterPro" id="IPR023214">
    <property type="entry name" value="HAD_sf"/>
</dbReference>
<dbReference type="PANTHER" id="PTHR10000:SF8">
    <property type="entry name" value="HAD SUPERFAMILY HYDROLASE-LIKE, TYPE 3"/>
    <property type="match status" value="1"/>
</dbReference>
<reference evidence="2" key="1">
    <citation type="submission" date="2018-05" db="EMBL/GenBank/DDBJ databases">
        <authorList>
            <person name="Li Y."/>
        </authorList>
    </citation>
    <scope>NUCLEOTIDE SEQUENCE [LARGE SCALE GENOMIC DNA]</scope>
    <source>
        <strain evidence="2">sk1b4</strain>
    </source>
</reference>
<evidence type="ECO:0000313" key="1">
    <source>
        <dbReference type="EMBL" id="PWF26894.1"/>
    </source>
</evidence>
<dbReference type="OrthoDB" id="3180855at2"/>
<keyword evidence="2" id="KW-1185">Reference proteome</keyword>
<name>A0A2V1KD40_9ACTO</name>
<dbReference type="SUPFAM" id="SSF56784">
    <property type="entry name" value="HAD-like"/>
    <property type="match status" value="1"/>
</dbReference>
<dbReference type="PANTHER" id="PTHR10000">
    <property type="entry name" value="PHOSPHOSERINE PHOSPHATASE"/>
    <property type="match status" value="1"/>
</dbReference>
<protein>
    <recommendedName>
        <fullName evidence="3">HAD family phosphatase</fullName>
    </recommendedName>
</protein>
<dbReference type="EMBL" id="QETB01000001">
    <property type="protein sequence ID" value="PWF26894.1"/>
    <property type="molecule type" value="Genomic_DNA"/>
</dbReference>
<accession>A0A2V1KD40</accession>
<dbReference type="Proteomes" id="UP000245283">
    <property type="component" value="Unassembled WGS sequence"/>
</dbReference>
<dbReference type="Gene3D" id="3.40.50.1000">
    <property type="entry name" value="HAD superfamily/HAD-like"/>
    <property type="match status" value="1"/>
</dbReference>